<sequence length="187" mass="20314">MKVRFGDSDDEDIEKDFFDTATSKVSNRDATTNLEPRQADAAINPNATVTVEPDVTATEADASTIPEANPSPLAAAATPLPNANQGNASTNPEATPTQSAAAATPTEGETTTRKKRGRPPKRAATIEDGLSFNIEDENDCLQFDTESEQSEEEVEPDLDRFYEPEYNSSELESEEDTDEERDIIRGV</sequence>
<feature type="compositionally biased region" description="Polar residues" evidence="1">
    <location>
        <begin position="22"/>
        <end position="35"/>
    </location>
</feature>
<feature type="compositionally biased region" description="Low complexity" evidence="1">
    <location>
        <begin position="66"/>
        <end position="84"/>
    </location>
</feature>
<evidence type="ECO:0000256" key="1">
    <source>
        <dbReference type="SAM" id="MobiDB-lite"/>
    </source>
</evidence>
<evidence type="ECO:0000313" key="2">
    <source>
        <dbReference type="EMBL" id="KAK7244202.1"/>
    </source>
</evidence>
<accession>A0AAN9HQA3</accession>
<feature type="compositionally biased region" description="Acidic residues" evidence="1">
    <location>
        <begin position="171"/>
        <end position="181"/>
    </location>
</feature>
<name>A0AAN9HQA3_CROPI</name>
<dbReference type="Proteomes" id="UP001372338">
    <property type="component" value="Unassembled WGS sequence"/>
</dbReference>
<proteinExistence type="predicted"/>
<organism evidence="2 3">
    <name type="scientific">Crotalaria pallida</name>
    <name type="common">Smooth rattlebox</name>
    <name type="synonym">Crotalaria striata</name>
    <dbReference type="NCBI Taxonomy" id="3830"/>
    <lineage>
        <taxon>Eukaryota</taxon>
        <taxon>Viridiplantae</taxon>
        <taxon>Streptophyta</taxon>
        <taxon>Embryophyta</taxon>
        <taxon>Tracheophyta</taxon>
        <taxon>Spermatophyta</taxon>
        <taxon>Magnoliopsida</taxon>
        <taxon>eudicotyledons</taxon>
        <taxon>Gunneridae</taxon>
        <taxon>Pentapetalae</taxon>
        <taxon>rosids</taxon>
        <taxon>fabids</taxon>
        <taxon>Fabales</taxon>
        <taxon>Fabaceae</taxon>
        <taxon>Papilionoideae</taxon>
        <taxon>50 kb inversion clade</taxon>
        <taxon>genistoids sensu lato</taxon>
        <taxon>core genistoids</taxon>
        <taxon>Crotalarieae</taxon>
        <taxon>Crotalaria</taxon>
    </lineage>
</organism>
<comment type="caution">
    <text evidence="2">The sequence shown here is derived from an EMBL/GenBank/DDBJ whole genome shotgun (WGS) entry which is preliminary data.</text>
</comment>
<gene>
    <name evidence="2" type="ORF">RIF29_39020</name>
</gene>
<keyword evidence="3" id="KW-1185">Reference proteome</keyword>
<feature type="compositionally biased region" description="Low complexity" evidence="1">
    <location>
        <begin position="92"/>
        <end position="109"/>
    </location>
</feature>
<feature type="compositionally biased region" description="Acidic residues" evidence="1">
    <location>
        <begin position="134"/>
        <end position="156"/>
    </location>
</feature>
<reference evidence="2 3" key="1">
    <citation type="submission" date="2024-01" db="EMBL/GenBank/DDBJ databases">
        <title>The genomes of 5 underutilized Papilionoideae crops provide insights into root nodulation and disease resistanc.</title>
        <authorList>
            <person name="Yuan L."/>
        </authorList>
    </citation>
    <scope>NUCLEOTIDE SEQUENCE [LARGE SCALE GENOMIC DNA]</scope>
    <source>
        <strain evidence="2">ZHUSHIDOU_FW_LH</strain>
        <tissue evidence="2">Leaf</tissue>
    </source>
</reference>
<evidence type="ECO:0000313" key="3">
    <source>
        <dbReference type="Proteomes" id="UP001372338"/>
    </source>
</evidence>
<protein>
    <submittedName>
        <fullName evidence="2">Uncharacterized protein</fullName>
    </submittedName>
</protein>
<dbReference type="AlphaFoldDB" id="A0AAN9HQA3"/>
<dbReference type="EMBL" id="JAYWIO010000008">
    <property type="protein sequence ID" value="KAK7244202.1"/>
    <property type="molecule type" value="Genomic_DNA"/>
</dbReference>
<feature type="region of interest" description="Disordered" evidence="1">
    <location>
        <begin position="22"/>
        <end position="187"/>
    </location>
</feature>